<feature type="compositionally biased region" description="Acidic residues" evidence="1">
    <location>
        <begin position="95"/>
        <end position="104"/>
    </location>
</feature>
<evidence type="ECO:0000313" key="2">
    <source>
        <dbReference type="EMBL" id="KAK0602192.1"/>
    </source>
</evidence>
<evidence type="ECO:0000313" key="3">
    <source>
        <dbReference type="Proteomes" id="UP001168877"/>
    </source>
</evidence>
<proteinExistence type="predicted"/>
<comment type="caution">
    <text evidence="2">The sequence shown here is derived from an EMBL/GenBank/DDBJ whole genome shotgun (WGS) entry which is preliminary data.</text>
</comment>
<name>A0AA39T6S0_ACESA</name>
<protein>
    <submittedName>
        <fullName evidence="2">Uncharacterized protein</fullName>
    </submittedName>
</protein>
<reference evidence="2" key="2">
    <citation type="submission" date="2023-06" db="EMBL/GenBank/DDBJ databases">
        <authorList>
            <person name="Swenson N.G."/>
            <person name="Wegrzyn J.L."/>
            <person name="Mcevoy S.L."/>
        </authorList>
    </citation>
    <scope>NUCLEOTIDE SEQUENCE</scope>
    <source>
        <strain evidence="2">NS2018</strain>
        <tissue evidence="2">Leaf</tissue>
    </source>
</reference>
<feature type="region of interest" description="Disordered" evidence="1">
    <location>
        <begin position="1"/>
        <end position="23"/>
    </location>
</feature>
<keyword evidence="3" id="KW-1185">Reference proteome</keyword>
<dbReference type="Proteomes" id="UP001168877">
    <property type="component" value="Unassembled WGS sequence"/>
</dbReference>
<feature type="region of interest" description="Disordered" evidence="1">
    <location>
        <begin position="87"/>
        <end position="107"/>
    </location>
</feature>
<accession>A0AA39T6S0</accession>
<dbReference type="EMBL" id="JAUESC010000003">
    <property type="protein sequence ID" value="KAK0602192.1"/>
    <property type="molecule type" value="Genomic_DNA"/>
</dbReference>
<gene>
    <name evidence="2" type="ORF">LWI29_031218</name>
</gene>
<evidence type="ECO:0000256" key="1">
    <source>
        <dbReference type="SAM" id="MobiDB-lite"/>
    </source>
</evidence>
<organism evidence="2 3">
    <name type="scientific">Acer saccharum</name>
    <name type="common">Sugar maple</name>
    <dbReference type="NCBI Taxonomy" id="4024"/>
    <lineage>
        <taxon>Eukaryota</taxon>
        <taxon>Viridiplantae</taxon>
        <taxon>Streptophyta</taxon>
        <taxon>Embryophyta</taxon>
        <taxon>Tracheophyta</taxon>
        <taxon>Spermatophyta</taxon>
        <taxon>Magnoliopsida</taxon>
        <taxon>eudicotyledons</taxon>
        <taxon>Gunneridae</taxon>
        <taxon>Pentapetalae</taxon>
        <taxon>rosids</taxon>
        <taxon>malvids</taxon>
        <taxon>Sapindales</taxon>
        <taxon>Sapindaceae</taxon>
        <taxon>Hippocastanoideae</taxon>
        <taxon>Acereae</taxon>
        <taxon>Acer</taxon>
    </lineage>
</organism>
<reference evidence="2" key="1">
    <citation type="journal article" date="2022" name="Plant J.">
        <title>Strategies of tolerance reflected in two North American maple genomes.</title>
        <authorList>
            <person name="McEvoy S.L."/>
            <person name="Sezen U.U."/>
            <person name="Trouern-Trend A."/>
            <person name="McMahon S.M."/>
            <person name="Schaberg P.G."/>
            <person name="Yang J."/>
            <person name="Wegrzyn J.L."/>
            <person name="Swenson N.G."/>
        </authorList>
    </citation>
    <scope>NUCLEOTIDE SEQUENCE</scope>
    <source>
        <strain evidence="2">NS2018</strain>
    </source>
</reference>
<dbReference type="AlphaFoldDB" id="A0AA39T6S0"/>
<sequence length="150" mass="16697">MLHHIHQISFSPPPNHSVSNGPASMEEMKSIARLGLAVAGGGWRRRREGDNRVVSCVAVSPLVEVNGLEGTVENRIDRTSLSKGSMIERRIDDHQDLDDGDDGDGDHAVVMQMDEVDAKAEEFIKKFKQVLRLEKQKSVEEYYAKLARGT</sequence>
<dbReference type="Pfam" id="PF05553">
    <property type="entry name" value="DUF761"/>
    <property type="match status" value="1"/>
</dbReference>
<dbReference type="InterPro" id="IPR008480">
    <property type="entry name" value="DUF761_pln"/>
</dbReference>